<evidence type="ECO:0000313" key="2">
    <source>
        <dbReference type="Proteomes" id="UP000799755"/>
    </source>
</evidence>
<protein>
    <submittedName>
        <fullName evidence="1">Uncharacterized protein</fullName>
    </submittedName>
</protein>
<proteinExistence type="predicted"/>
<sequence>MISLELAAKPMAELGVHLSWSHIAPACRHIPCLKILAIEAAATPFHCRPPPLFIFLATAFPGSPNEWADATGKILSPVQFMAYSQTLRASLQDRAANERTFKMDLGPALGLWLAGNLKFSSIADSVARKSRNVETAKYCEKSAGTLDVKIRGLVAHNSKLSPPGLLGRTTGTIAVPGAVDIARELSTFPYLISITCALHFSDTENDEGIPSLNLKASFSSVYKLSSFNVECLKLAQLNIAADWMRFASANSIRGTSLNVCEQPLLYCLTNESGPLSYYLSPGFILYTGFFCFRNSSLQPLTRASSCQYFEQFVFNTLSATYRRASASYSFLTTNTPKSMFPVGSPSSRPSMRTIPGLWHLYDPTKDITRRIRFDIPDSYIYSTPSKDGVIVLENATIPDIGFLNLSGIHPPQTRFSDSKCEDECCKNLLLPDAGCINGLEEERESAPTLGRGRGGIPLRGVMEKTMIDLCHTRNYEVLKEWLEGEKVKSVGDYVGNERMESTGRCEILGEFNTREIVWAASADKKMRNHKRKRPVQEHEPLYWPPPTFGPPNAARAGLNDKGANTQIRSPLGTESNATLQLSSPQKKTLEIDFSPYPLWDGGPPPEMYNGNELMNLDICLHIFNPDLKLRCLTGVDGLSHLLTYGFKGDTYSPGGQGPQYNGVSRLFLDRTGRRGREEGEGRGGCRLLNRQKNESRVSHLRSKVMFVNTQIPTEVNNLYTIGVYRIPFVIHVDHSLLLRNSLYIPHPPTSHPIKSFMKKSFIPFSGFLNINPFSPPWHVSPKNSLIANVGFWIKLKRWGDSVSGRMSWCSFQSREIGIIAVSTTGGLSTNTLIRLRFCSLRILGLINVEVGDKWKDEGRSFMADQPACGEDLDQHAFHDKRDITLRALSIKFVVGGVTEDLDVKSNMVRSCRIIVNAWTTHVLSLQSPAASYSSLLKLVIPISPPFEASATAIPLEGSTP</sequence>
<comment type="caution">
    <text evidence="1">The sequence shown here is derived from an EMBL/GenBank/DDBJ whole genome shotgun (WGS) entry which is preliminary data.</text>
</comment>
<dbReference type="Proteomes" id="UP000799755">
    <property type="component" value="Unassembled WGS sequence"/>
</dbReference>
<organism evidence="1 2">
    <name type="scientific">Lindgomyces ingoldianus</name>
    <dbReference type="NCBI Taxonomy" id="673940"/>
    <lineage>
        <taxon>Eukaryota</taxon>
        <taxon>Fungi</taxon>
        <taxon>Dikarya</taxon>
        <taxon>Ascomycota</taxon>
        <taxon>Pezizomycotina</taxon>
        <taxon>Dothideomycetes</taxon>
        <taxon>Pleosporomycetidae</taxon>
        <taxon>Pleosporales</taxon>
        <taxon>Lindgomycetaceae</taxon>
        <taxon>Lindgomyces</taxon>
    </lineage>
</organism>
<gene>
    <name evidence="1" type="ORF">BDR25DRAFT_360284</name>
</gene>
<accession>A0ACB6QHY8</accession>
<evidence type="ECO:0000313" key="1">
    <source>
        <dbReference type="EMBL" id="KAF2465755.1"/>
    </source>
</evidence>
<keyword evidence="2" id="KW-1185">Reference proteome</keyword>
<reference evidence="1" key="1">
    <citation type="journal article" date="2020" name="Stud. Mycol.">
        <title>101 Dothideomycetes genomes: a test case for predicting lifestyles and emergence of pathogens.</title>
        <authorList>
            <person name="Haridas S."/>
            <person name="Albert R."/>
            <person name="Binder M."/>
            <person name="Bloem J."/>
            <person name="Labutti K."/>
            <person name="Salamov A."/>
            <person name="Andreopoulos B."/>
            <person name="Baker S."/>
            <person name="Barry K."/>
            <person name="Bills G."/>
            <person name="Bluhm B."/>
            <person name="Cannon C."/>
            <person name="Castanera R."/>
            <person name="Culley D."/>
            <person name="Daum C."/>
            <person name="Ezra D."/>
            <person name="Gonzalez J."/>
            <person name="Henrissat B."/>
            <person name="Kuo A."/>
            <person name="Liang C."/>
            <person name="Lipzen A."/>
            <person name="Lutzoni F."/>
            <person name="Magnuson J."/>
            <person name="Mondo S."/>
            <person name="Nolan M."/>
            <person name="Ohm R."/>
            <person name="Pangilinan J."/>
            <person name="Park H.-J."/>
            <person name="Ramirez L."/>
            <person name="Alfaro M."/>
            <person name="Sun H."/>
            <person name="Tritt A."/>
            <person name="Yoshinaga Y."/>
            <person name="Zwiers L.-H."/>
            <person name="Turgeon B."/>
            <person name="Goodwin S."/>
            <person name="Spatafora J."/>
            <person name="Crous P."/>
            <person name="Grigoriev I."/>
        </authorList>
    </citation>
    <scope>NUCLEOTIDE SEQUENCE</scope>
    <source>
        <strain evidence="1">ATCC 200398</strain>
    </source>
</reference>
<name>A0ACB6QHY8_9PLEO</name>
<dbReference type="EMBL" id="MU003528">
    <property type="protein sequence ID" value="KAF2465755.1"/>
    <property type="molecule type" value="Genomic_DNA"/>
</dbReference>